<dbReference type="EMBL" id="BOQM01000015">
    <property type="protein sequence ID" value="GIM85654.1"/>
    <property type="molecule type" value="Genomic_DNA"/>
</dbReference>
<evidence type="ECO:0000313" key="3">
    <source>
        <dbReference type="Proteomes" id="UP000677457"/>
    </source>
</evidence>
<reference evidence="2 3" key="1">
    <citation type="submission" date="2021-03" db="EMBL/GenBank/DDBJ databases">
        <title>Whole genome shotgun sequence of Salinispora arenicola NBRC 105043.</title>
        <authorList>
            <person name="Komaki H."/>
            <person name="Tamura T."/>
        </authorList>
    </citation>
    <scope>NUCLEOTIDE SEQUENCE [LARGE SCALE GENOMIC DNA]</scope>
    <source>
        <strain evidence="2 3">NBRC 105043</strain>
    </source>
</reference>
<evidence type="ECO:0000256" key="1">
    <source>
        <dbReference type="SAM" id="MobiDB-lite"/>
    </source>
</evidence>
<keyword evidence="3" id="KW-1185">Reference proteome</keyword>
<comment type="caution">
    <text evidence="2">The sequence shown here is derived from an EMBL/GenBank/DDBJ whole genome shotgun (WGS) entry which is preliminary data.</text>
</comment>
<protein>
    <submittedName>
        <fullName evidence="2">Uncharacterized protein</fullName>
    </submittedName>
</protein>
<feature type="region of interest" description="Disordered" evidence="1">
    <location>
        <begin position="64"/>
        <end position="109"/>
    </location>
</feature>
<sequence length="135" mass="14338">MPQARPVPGGPATTDGTPCASTGAAPTEVTPSTIAAISGTANSPRTLADRTQLPLTSATVPVQKLATYPYPQQRAENSPAARYKRTKQAQVTNDRSQNDQNGIQQSEKELGAARFIPAQMNTSRLTWSTQVFVPS</sequence>
<gene>
    <name evidence="2" type="ORF">Sar04_23900</name>
</gene>
<evidence type="ECO:0000313" key="2">
    <source>
        <dbReference type="EMBL" id="GIM85654.1"/>
    </source>
</evidence>
<feature type="region of interest" description="Disordered" evidence="1">
    <location>
        <begin position="1"/>
        <end position="29"/>
    </location>
</feature>
<proteinExistence type="predicted"/>
<accession>A0ABQ4JRS5</accession>
<organism evidence="2 3">
    <name type="scientific">Salinispora arenicola</name>
    <dbReference type="NCBI Taxonomy" id="168697"/>
    <lineage>
        <taxon>Bacteria</taxon>
        <taxon>Bacillati</taxon>
        <taxon>Actinomycetota</taxon>
        <taxon>Actinomycetes</taxon>
        <taxon>Micromonosporales</taxon>
        <taxon>Micromonosporaceae</taxon>
        <taxon>Salinispora</taxon>
    </lineage>
</organism>
<feature type="compositionally biased region" description="Polar residues" evidence="1">
    <location>
        <begin position="88"/>
        <end position="105"/>
    </location>
</feature>
<dbReference type="Proteomes" id="UP000677457">
    <property type="component" value="Unassembled WGS sequence"/>
</dbReference>
<name>A0ABQ4JRS5_SALAC</name>